<reference evidence="2" key="1">
    <citation type="submission" date="2011-05" db="EMBL/GenBank/DDBJ databases">
        <title>The genome sequence of Vittaforma corneae strain ATCC 50505.</title>
        <authorList>
            <consortium name="The Broad Institute Genome Sequencing Platform"/>
            <person name="Cuomo C."/>
            <person name="Didier E."/>
            <person name="Bowers L."/>
            <person name="Young S.K."/>
            <person name="Zeng Q."/>
            <person name="Gargeya S."/>
            <person name="Fitzgerald M."/>
            <person name="Haas B."/>
            <person name="Abouelleil A."/>
            <person name="Alvarado L."/>
            <person name="Arachchi H.M."/>
            <person name="Berlin A."/>
            <person name="Chapman S.B."/>
            <person name="Gearin G."/>
            <person name="Goldberg J."/>
            <person name="Griggs A."/>
            <person name="Gujja S."/>
            <person name="Hansen M."/>
            <person name="Heiman D."/>
            <person name="Howarth C."/>
            <person name="Larimer J."/>
            <person name="Lui A."/>
            <person name="MacDonald P.J.P."/>
            <person name="McCowen C."/>
            <person name="Montmayeur A."/>
            <person name="Murphy C."/>
            <person name="Neiman D."/>
            <person name="Pearson M."/>
            <person name="Priest M."/>
            <person name="Roberts A."/>
            <person name="Saif S."/>
            <person name="Shea T."/>
            <person name="Sisk P."/>
            <person name="Stolte C."/>
            <person name="Sykes S."/>
            <person name="Wortman J."/>
            <person name="Nusbaum C."/>
            <person name="Birren B."/>
        </authorList>
    </citation>
    <scope>NUCLEOTIDE SEQUENCE [LARGE SCALE GENOMIC DNA]</scope>
    <source>
        <strain evidence="2">ATCC 50505</strain>
    </source>
</reference>
<dbReference type="OrthoDB" id="2193732at2759"/>
<dbReference type="RefSeq" id="XP_007604844.1">
    <property type="nucleotide sequence ID" value="XM_007604782.1"/>
</dbReference>
<dbReference type="Proteomes" id="UP000011082">
    <property type="component" value="Unassembled WGS sequence"/>
</dbReference>
<evidence type="ECO:0000313" key="1">
    <source>
        <dbReference type="EMBL" id="ELA41534.1"/>
    </source>
</evidence>
<proteinExistence type="predicted"/>
<protein>
    <submittedName>
        <fullName evidence="1">Uncharacterized protein</fullName>
    </submittedName>
</protein>
<dbReference type="HOGENOM" id="CLU_1594521_0_0_1"/>
<evidence type="ECO:0000313" key="2">
    <source>
        <dbReference type="Proteomes" id="UP000011082"/>
    </source>
</evidence>
<name>L2GLM1_VITCO</name>
<keyword evidence="2" id="KW-1185">Reference proteome</keyword>
<dbReference type="EMBL" id="JH370142">
    <property type="protein sequence ID" value="ELA41534.1"/>
    <property type="molecule type" value="Genomic_DNA"/>
</dbReference>
<organism evidence="1 2">
    <name type="scientific">Vittaforma corneae (strain ATCC 50505)</name>
    <name type="common">Microsporidian parasite</name>
    <name type="synonym">Nosema corneum</name>
    <dbReference type="NCBI Taxonomy" id="993615"/>
    <lineage>
        <taxon>Eukaryota</taxon>
        <taxon>Fungi</taxon>
        <taxon>Fungi incertae sedis</taxon>
        <taxon>Microsporidia</taxon>
        <taxon>Nosematidae</taxon>
        <taxon>Vittaforma</taxon>
    </lineage>
</organism>
<accession>L2GLM1</accession>
<gene>
    <name evidence="1" type="ORF">VICG_01398</name>
</gene>
<dbReference type="VEuPathDB" id="MicrosporidiaDB:VICG_01398"/>
<dbReference type="AlphaFoldDB" id="L2GLM1"/>
<sequence length="163" mass="18615">MKIQTFDVPHIINQIKRASPPKDKETHKFLNNLAILLEKNTTKKNSPLESSLVSTTDKLNETFLDLCFRRKELVKRFSQDYFDIVNNAFTALKRNKDALETLSIPQVDSINWDLKTMSDSNSSMPLIFSKLQKARSIIEDAIEKNDGMIKDANGCIDAFFSTI</sequence>
<dbReference type="InParanoid" id="L2GLM1"/>
<dbReference type="GeneID" id="19882109"/>